<keyword evidence="1" id="KW-0472">Membrane</keyword>
<name>A0A2Z3I3X9_9CAUL</name>
<dbReference type="AlphaFoldDB" id="A0A2Z3I3X9"/>
<dbReference type="KEGG" id="phb:HYN04_10885"/>
<keyword evidence="3" id="KW-1185">Reference proteome</keyword>
<reference evidence="3" key="1">
    <citation type="submission" date="2018-05" db="EMBL/GenBank/DDBJ databases">
        <title>Genome sequencing of Phenylobacterium sp. HYN0004.</title>
        <authorList>
            <person name="Yi H."/>
            <person name="Baek C."/>
        </authorList>
    </citation>
    <scope>NUCLEOTIDE SEQUENCE [LARGE SCALE GENOMIC DNA]</scope>
    <source>
        <strain evidence="3">HYN0004</strain>
    </source>
</reference>
<evidence type="ECO:0000313" key="3">
    <source>
        <dbReference type="Proteomes" id="UP000247763"/>
    </source>
</evidence>
<protein>
    <submittedName>
        <fullName evidence="2">Uncharacterized protein</fullName>
    </submittedName>
</protein>
<dbReference type="RefSeq" id="WP_110450780.1">
    <property type="nucleotide sequence ID" value="NZ_CP029479.1"/>
</dbReference>
<keyword evidence="1" id="KW-0812">Transmembrane</keyword>
<feature type="transmembrane region" description="Helical" evidence="1">
    <location>
        <begin position="16"/>
        <end position="35"/>
    </location>
</feature>
<feature type="transmembrane region" description="Helical" evidence="1">
    <location>
        <begin position="82"/>
        <end position="106"/>
    </location>
</feature>
<proteinExistence type="predicted"/>
<dbReference type="Proteomes" id="UP000247763">
    <property type="component" value="Chromosome"/>
</dbReference>
<dbReference type="OrthoDB" id="7391639at2"/>
<feature type="transmembrane region" description="Helical" evidence="1">
    <location>
        <begin position="41"/>
        <end position="61"/>
    </location>
</feature>
<gene>
    <name evidence="2" type="ORF">HYN04_10885</name>
</gene>
<sequence>MAAKTRADLLKRLDPYWKMEAANVLFVPAFLIWLAGGKVGWITLAPMAATVLLLVIGALYWRGKVRRLRGDGGDFAALLRRLAAWKAPALVLTLAGCATALAGWWVPAWSAGLADRNVATACAVLAVLEYVNYYHRQLQHFDSREDFRRLLTGRGFRKSWLARDLEALGRSPG</sequence>
<organism evidence="2 3">
    <name type="scientific">Phenylobacterium parvum</name>
    <dbReference type="NCBI Taxonomy" id="2201350"/>
    <lineage>
        <taxon>Bacteria</taxon>
        <taxon>Pseudomonadati</taxon>
        <taxon>Pseudomonadota</taxon>
        <taxon>Alphaproteobacteria</taxon>
        <taxon>Caulobacterales</taxon>
        <taxon>Caulobacteraceae</taxon>
        <taxon>Phenylobacterium</taxon>
    </lineage>
</organism>
<keyword evidence="1" id="KW-1133">Transmembrane helix</keyword>
<dbReference type="EMBL" id="CP029479">
    <property type="protein sequence ID" value="AWM78214.1"/>
    <property type="molecule type" value="Genomic_DNA"/>
</dbReference>
<evidence type="ECO:0000313" key="2">
    <source>
        <dbReference type="EMBL" id="AWM78214.1"/>
    </source>
</evidence>
<evidence type="ECO:0000256" key="1">
    <source>
        <dbReference type="SAM" id="Phobius"/>
    </source>
</evidence>
<accession>A0A2Z3I3X9</accession>
<feature type="transmembrane region" description="Helical" evidence="1">
    <location>
        <begin position="118"/>
        <end position="135"/>
    </location>
</feature>